<dbReference type="AlphaFoldDB" id="A0ABC8T8F7"/>
<sequence length="219" mass="24096">MGVDFLAAIGSEKKMGELEHDIVVYSSDTIVMIYGIDQDEYCHMDLVADINKATLPASNANVDTNENKEVGNMVVGENENREVDNVETSGINLEFKVGNVETGVVNVKFEVGNGETDVVDNDKEDGVYGFSFEDEDWRGEGDDVPDSRNDCQYVGPISTCEEWDANSDGFSDYQSGNEGGRSSNDSDDVENMNGDSKQKRKSKVYDTSDYGTEFHIDNG</sequence>
<protein>
    <submittedName>
        <fullName evidence="2">Uncharacterized protein</fullName>
    </submittedName>
</protein>
<accession>A0ABC8T8F7</accession>
<name>A0ABC8T8F7_9AQUA</name>
<evidence type="ECO:0000313" key="3">
    <source>
        <dbReference type="Proteomes" id="UP001642360"/>
    </source>
</evidence>
<feature type="compositionally biased region" description="Polar residues" evidence="1">
    <location>
        <begin position="168"/>
        <end position="183"/>
    </location>
</feature>
<evidence type="ECO:0000256" key="1">
    <source>
        <dbReference type="SAM" id="MobiDB-lite"/>
    </source>
</evidence>
<feature type="region of interest" description="Disordered" evidence="1">
    <location>
        <begin position="161"/>
        <end position="219"/>
    </location>
</feature>
<proteinExistence type="predicted"/>
<keyword evidence="3" id="KW-1185">Reference proteome</keyword>
<reference evidence="2 3" key="1">
    <citation type="submission" date="2024-02" db="EMBL/GenBank/DDBJ databases">
        <authorList>
            <person name="Vignale AGUSTIN F."/>
            <person name="Sosa J E."/>
            <person name="Modenutti C."/>
        </authorList>
    </citation>
    <scope>NUCLEOTIDE SEQUENCE [LARGE SCALE GENOMIC DNA]</scope>
</reference>
<dbReference type="EMBL" id="CAUOFW020004447">
    <property type="protein sequence ID" value="CAK9165696.1"/>
    <property type="molecule type" value="Genomic_DNA"/>
</dbReference>
<gene>
    <name evidence="2" type="ORF">ILEXP_LOCUS34869</name>
</gene>
<organism evidence="2 3">
    <name type="scientific">Ilex paraguariensis</name>
    <name type="common">yerba mate</name>
    <dbReference type="NCBI Taxonomy" id="185542"/>
    <lineage>
        <taxon>Eukaryota</taxon>
        <taxon>Viridiplantae</taxon>
        <taxon>Streptophyta</taxon>
        <taxon>Embryophyta</taxon>
        <taxon>Tracheophyta</taxon>
        <taxon>Spermatophyta</taxon>
        <taxon>Magnoliopsida</taxon>
        <taxon>eudicotyledons</taxon>
        <taxon>Gunneridae</taxon>
        <taxon>Pentapetalae</taxon>
        <taxon>asterids</taxon>
        <taxon>campanulids</taxon>
        <taxon>Aquifoliales</taxon>
        <taxon>Aquifoliaceae</taxon>
        <taxon>Ilex</taxon>
    </lineage>
</organism>
<dbReference type="Proteomes" id="UP001642360">
    <property type="component" value="Unassembled WGS sequence"/>
</dbReference>
<comment type="caution">
    <text evidence="2">The sequence shown here is derived from an EMBL/GenBank/DDBJ whole genome shotgun (WGS) entry which is preliminary data.</text>
</comment>
<evidence type="ECO:0000313" key="2">
    <source>
        <dbReference type="EMBL" id="CAK9165696.1"/>
    </source>
</evidence>